<dbReference type="STRING" id="40148.A0A0D9ZJM0"/>
<reference evidence="1" key="1">
    <citation type="submission" date="2015-04" db="UniProtKB">
        <authorList>
            <consortium name="EnsemblPlants"/>
        </authorList>
    </citation>
    <scope>IDENTIFICATION</scope>
</reference>
<name>A0A0D9ZJM0_9ORYZ</name>
<sequence length="113" mass="11905">MASNGVTVAELAQLSGANLVRHLQTTNHMADYKVAAHTETCLQAKINALQIEYDLLAKECACSEGGKKTNIDSNKNEQLSSLGLISMGGSPIAPAQVATSFAYVPDMSPPLVE</sequence>
<evidence type="ECO:0000313" key="2">
    <source>
        <dbReference type="Proteomes" id="UP000026961"/>
    </source>
</evidence>
<evidence type="ECO:0000313" key="1">
    <source>
        <dbReference type="EnsemblPlants" id="OGLUM04G09170.1"/>
    </source>
</evidence>
<proteinExistence type="predicted"/>
<dbReference type="HOGENOM" id="CLU_122581_0_0_1"/>
<organism evidence="1">
    <name type="scientific">Oryza glumipatula</name>
    <dbReference type="NCBI Taxonomy" id="40148"/>
    <lineage>
        <taxon>Eukaryota</taxon>
        <taxon>Viridiplantae</taxon>
        <taxon>Streptophyta</taxon>
        <taxon>Embryophyta</taxon>
        <taxon>Tracheophyta</taxon>
        <taxon>Spermatophyta</taxon>
        <taxon>Magnoliopsida</taxon>
        <taxon>Liliopsida</taxon>
        <taxon>Poales</taxon>
        <taxon>Poaceae</taxon>
        <taxon>BOP clade</taxon>
        <taxon>Oryzoideae</taxon>
        <taxon>Oryzeae</taxon>
        <taxon>Oryzinae</taxon>
        <taxon>Oryza</taxon>
    </lineage>
</organism>
<reference evidence="1" key="2">
    <citation type="submission" date="2018-05" db="EMBL/GenBank/DDBJ databases">
        <title>OgluRS3 (Oryza glumaepatula Reference Sequence Version 3).</title>
        <authorList>
            <person name="Zhang J."/>
            <person name="Kudrna D."/>
            <person name="Lee S."/>
            <person name="Talag J."/>
            <person name="Welchert J."/>
            <person name="Wing R.A."/>
        </authorList>
    </citation>
    <scope>NUCLEOTIDE SEQUENCE [LARGE SCALE GENOMIC DNA]</scope>
</reference>
<dbReference type="Proteomes" id="UP000026961">
    <property type="component" value="Chromosome 4"/>
</dbReference>
<dbReference type="Gramene" id="OGLUM04G09170.1">
    <property type="protein sequence ID" value="OGLUM04G09170.1"/>
    <property type="gene ID" value="OGLUM04G09170"/>
</dbReference>
<accession>A0A0D9ZJM0</accession>
<dbReference type="EnsemblPlants" id="OGLUM04G09170.1">
    <property type="protein sequence ID" value="OGLUM04G09170.1"/>
    <property type="gene ID" value="OGLUM04G09170"/>
</dbReference>
<keyword evidence="2" id="KW-1185">Reference proteome</keyword>
<protein>
    <submittedName>
        <fullName evidence="1">Uncharacterized protein</fullName>
    </submittedName>
</protein>
<dbReference type="AlphaFoldDB" id="A0A0D9ZJM0"/>